<gene>
    <name evidence="2" type="ordered locus">zobellia_2643</name>
</gene>
<feature type="transmembrane region" description="Helical" evidence="1">
    <location>
        <begin position="44"/>
        <end position="65"/>
    </location>
</feature>
<proteinExistence type="predicted"/>
<dbReference type="KEGG" id="zga:ZOBELLIA_2643"/>
<feature type="transmembrane region" description="Helical" evidence="1">
    <location>
        <begin position="6"/>
        <end position="24"/>
    </location>
</feature>
<protein>
    <submittedName>
        <fullName evidence="2">Conserved hypothetical membrane protein</fullName>
    </submittedName>
</protein>
<keyword evidence="3" id="KW-1185">Reference proteome</keyword>
<evidence type="ECO:0000313" key="2">
    <source>
        <dbReference type="EMBL" id="CAZ96793.1"/>
    </source>
</evidence>
<keyword evidence="1" id="KW-0812">Transmembrane</keyword>
<dbReference type="EMBL" id="FP476056">
    <property type="protein sequence ID" value="CAZ96793.1"/>
    <property type="molecule type" value="Genomic_DNA"/>
</dbReference>
<reference evidence="3" key="1">
    <citation type="submission" date="2009-07" db="EMBL/GenBank/DDBJ databases">
        <title>Complete genome sequence of Zobellia galactanivorans Dsij.</title>
        <authorList>
            <consortium name="Genoscope - CEA"/>
        </authorList>
    </citation>
    <scope>NUCLEOTIDE SEQUENCE [LARGE SCALE GENOMIC DNA]</scope>
    <source>
        <strain evidence="3">DSM 12802 / CCUG 47099 / CIP 106680 / NCIMB 13871 / Dsij</strain>
    </source>
</reference>
<dbReference type="RefSeq" id="WP_013993989.1">
    <property type="nucleotide sequence ID" value="NC_015844.1"/>
</dbReference>
<evidence type="ECO:0000313" key="3">
    <source>
        <dbReference type="Proteomes" id="UP000008898"/>
    </source>
</evidence>
<feature type="transmembrane region" description="Helical" evidence="1">
    <location>
        <begin position="85"/>
        <end position="110"/>
    </location>
</feature>
<organism evidence="2 3">
    <name type="scientific">Zobellia galactanivorans (strain DSM 12802 / CCUG 47099 / CIP 106680 / NCIMB 13871 / Dsij)</name>
    <dbReference type="NCBI Taxonomy" id="63186"/>
    <lineage>
        <taxon>Bacteria</taxon>
        <taxon>Pseudomonadati</taxon>
        <taxon>Bacteroidota</taxon>
        <taxon>Flavobacteriia</taxon>
        <taxon>Flavobacteriales</taxon>
        <taxon>Flavobacteriaceae</taxon>
        <taxon>Zobellia</taxon>
    </lineage>
</organism>
<dbReference type="Proteomes" id="UP000008898">
    <property type="component" value="Chromosome"/>
</dbReference>
<evidence type="ECO:0000256" key="1">
    <source>
        <dbReference type="SAM" id="Phobius"/>
    </source>
</evidence>
<sequence length="166" mass="18554">MTNILTLLAIILSTAVSLFLLNGFVKSKLKTKLSENENPMSISYFKGVLFLALGLLLSELINTFQTLTKILPSQLEGNSLVFKEISFYCVFLGITLLIFIVLFWLSTLLFSLFSKGESIFIEVANDNLNSVILFSAILLALVFAVKTGLTPLLDEFIPYPEMPIYR</sequence>
<keyword evidence="1" id="KW-0472">Membrane</keyword>
<keyword evidence="1" id="KW-1133">Transmembrane helix</keyword>
<dbReference type="AlphaFoldDB" id="G0LCB1"/>
<feature type="transmembrane region" description="Helical" evidence="1">
    <location>
        <begin position="131"/>
        <end position="153"/>
    </location>
</feature>
<dbReference type="OrthoDB" id="1443254at2"/>
<reference evidence="2 3" key="2">
    <citation type="journal article" date="2012" name="Environ. Microbiol.">
        <title>Characterization of the first alginolytic operons in a marine bacterium: from their emergence in marine Flavobacteriia to their independent transfers to marine Proteobacteria and human gut Bacteroides.</title>
        <authorList>
            <person name="Thomas F."/>
            <person name="Barbeyron T."/>
            <person name="Tonon T."/>
            <person name="Genicot S."/>
            <person name="Czjzek M."/>
            <person name="Michel G."/>
        </authorList>
    </citation>
    <scope>NUCLEOTIDE SEQUENCE [LARGE SCALE GENOMIC DNA]</scope>
    <source>
        <strain evidence="3">DSM 12802 / CCUG 47099 / CIP 106680 / NCIMB 13871 / Dsij</strain>
    </source>
</reference>
<name>G0LCB1_ZOBGA</name>
<accession>G0LCB1</accession>
<dbReference type="STRING" id="63186.ZOBELLIA_2643"/>
<dbReference type="HOGENOM" id="CLU_1602080_0_0_10"/>